<dbReference type="GO" id="GO:0005886">
    <property type="term" value="C:plasma membrane"/>
    <property type="evidence" value="ECO:0007669"/>
    <property type="project" value="TreeGrafter"/>
</dbReference>
<comment type="cofactor">
    <cofactor evidence="7">
        <name>Zn(2+)</name>
        <dbReference type="ChEBI" id="CHEBI:29105"/>
    </cofactor>
</comment>
<evidence type="ECO:0000256" key="1">
    <source>
        <dbReference type="ARBA" id="ARBA00010718"/>
    </source>
</evidence>
<dbReference type="OrthoDB" id="429145at2759"/>
<dbReference type="InterPro" id="IPR036398">
    <property type="entry name" value="CA_dom_sf"/>
</dbReference>
<dbReference type="PANTHER" id="PTHR18952:SF200">
    <property type="entry name" value="CARBONIC ANHYDRASE"/>
    <property type="match status" value="1"/>
</dbReference>
<evidence type="ECO:0000256" key="2">
    <source>
        <dbReference type="ARBA" id="ARBA00012925"/>
    </source>
</evidence>
<dbReference type="Pfam" id="PF00194">
    <property type="entry name" value="Carb_anhydrase"/>
    <property type="match status" value="2"/>
</dbReference>
<keyword evidence="9" id="KW-1185">Reference proteome</keyword>
<dbReference type="Gene3D" id="3.10.200.10">
    <property type="entry name" value="Alpha carbonic anhydrase"/>
    <property type="match status" value="2"/>
</dbReference>
<dbReference type="InterPro" id="IPR001148">
    <property type="entry name" value="CA_dom"/>
</dbReference>
<evidence type="ECO:0000256" key="3">
    <source>
        <dbReference type="ARBA" id="ARBA00022723"/>
    </source>
</evidence>
<sequence length="567" mass="63390">MSWQYFFISVSASESDWCYTGCEHTTSEWKHISGAFCGEERQSPIDIATAHVQTDPHLLDFTFNNFSSQQVIESMTNNGHTVKFTLEDGKVEVSGGGLDGTYSTIQFHFHWGDTEHHPGSEHTIDGHRYPMEMHIVSLKKGLTVQQATENSEGIAVLGFFINATEDGDMSQTWSELTSYLTNVKDTEVKINHTFSIDDLIRNVNLTKYYRYMGSLTTPKCNEAVVWTVFQEPINININLIQRFPTQAGFTNVYRPTQPLNGRHVTASPATPLPPSSHSWCYDDHCDFRPSHWHLLPNSHCDGKRQSPIDIETKNTVTDKNLGAFTFTKFDDKHAIKYMVNTGHSVKCVLKAGLDVSGGGLGHVYSTLQLHFHWGSALHDTEGSEHTVDLKRYPMEMHIVNKRKDLTLDDAVLAPNGLAVLGFFIEAVPGKISSRSEATENETTSEMDAWTKLTNYLSAVQNISSEVNVTEEISIDDLLGDLNLAAYYRYNGSLTTPSCNEAVVWTVFKESVKVDQSLMMRFPTQAGYYNVYRPAQSLHTRTVFTTAAASSAPVSILLLLACLSALHF</sequence>
<dbReference type="RefSeq" id="XP_029312480.1">
    <property type="nucleotide sequence ID" value="XM_029456620.1"/>
</dbReference>
<reference evidence="10" key="1">
    <citation type="submission" date="2025-08" db="UniProtKB">
        <authorList>
            <consortium name="RefSeq"/>
        </authorList>
    </citation>
    <scope>IDENTIFICATION</scope>
</reference>
<dbReference type="InterPro" id="IPR023561">
    <property type="entry name" value="Carbonic_anhydrase_a-class"/>
</dbReference>
<dbReference type="SUPFAM" id="SSF51069">
    <property type="entry name" value="Carbonic anhydrase"/>
    <property type="match status" value="2"/>
</dbReference>
<dbReference type="SMART" id="SM01057">
    <property type="entry name" value="Carb_anhydrase"/>
    <property type="match status" value="2"/>
</dbReference>
<dbReference type="InterPro" id="IPR018338">
    <property type="entry name" value="Carbonic_anhydrase_a-class_CS"/>
</dbReference>
<dbReference type="GO" id="GO:0004089">
    <property type="term" value="F:carbonate dehydratase activity"/>
    <property type="evidence" value="ECO:0007669"/>
    <property type="project" value="UniProtKB-UniRule"/>
</dbReference>
<accession>A0A6J2RT31</accession>
<comment type="catalytic activity">
    <reaction evidence="7">
        <text>hydrogencarbonate + H(+) = CO2 + H2O</text>
        <dbReference type="Rhea" id="RHEA:10748"/>
        <dbReference type="ChEBI" id="CHEBI:15377"/>
        <dbReference type="ChEBI" id="CHEBI:15378"/>
        <dbReference type="ChEBI" id="CHEBI:16526"/>
        <dbReference type="ChEBI" id="CHEBI:17544"/>
        <dbReference type="EC" id="4.2.1.1"/>
    </reaction>
</comment>
<dbReference type="FunFam" id="3.10.200.10:FF:000003">
    <property type="entry name" value="Carbonic anhydrase 12"/>
    <property type="match status" value="1"/>
</dbReference>
<evidence type="ECO:0000256" key="4">
    <source>
        <dbReference type="ARBA" id="ARBA00022833"/>
    </source>
</evidence>
<name>A0A6J2RT31_COTGO</name>
<dbReference type="AlphaFoldDB" id="A0A6J2RT31"/>
<evidence type="ECO:0000256" key="7">
    <source>
        <dbReference type="RuleBase" id="RU367011"/>
    </source>
</evidence>
<evidence type="ECO:0000256" key="5">
    <source>
        <dbReference type="ARBA" id="ARBA00023180"/>
    </source>
</evidence>
<dbReference type="PROSITE" id="PS51144">
    <property type="entry name" value="ALPHA_CA_2"/>
    <property type="match status" value="2"/>
</dbReference>
<dbReference type="PANTHER" id="PTHR18952">
    <property type="entry name" value="CARBONIC ANHYDRASE"/>
    <property type="match status" value="1"/>
</dbReference>
<proteinExistence type="inferred from homology"/>
<evidence type="ECO:0000313" key="10">
    <source>
        <dbReference type="RefSeq" id="XP_029312480.1"/>
    </source>
</evidence>
<protein>
    <recommendedName>
        <fullName evidence="2 7">Carbonic anhydrase</fullName>
        <ecNumber evidence="2 7">4.2.1.1</ecNumber>
    </recommendedName>
</protein>
<keyword evidence="3 7" id="KW-0479">Metal-binding</keyword>
<dbReference type="InParanoid" id="A0A6J2RT31"/>
<dbReference type="Proteomes" id="UP000504630">
    <property type="component" value="Chromosome 19"/>
</dbReference>
<dbReference type="PROSITE" id="PS00162">
    <property type="entry name" value="ALPHA_CA_1"/>
    <property type="match status" value="2"/>
</dbReference>
<evidence type="ECO:0000313" key="9">
    <source>
        <dbReference type="Proteomes" id="UP000504630"/>
    </source>
</evidence>
<feature type="domain" description="Alpha-carbonic anhydrase" evidence="8">
    <location>
        <begin position="277"/>
        <end position="546"/>
    </location>
</feature>
<evidence type="ECO:0000259" key="8">
    <source>
        <dbReference type="PROSITE" id="PS51144"/>
    </source>
</evidence>
<dbReference type="KEGG" id="cgob:115024781"/>
<dbReference type="GO" id="GO:0008270">
    <property type="term" value="F:zinc ion binding"/>
    <property type="evidence" value="ECO:0007669"/>
    <property type="project" value="UniProtKB-UniRule"/>
</dbReference>
<dbReference type="GeneID" id="115024781"/>
<organism evidence="9 10">
    <name type="scientific">Cottoperca gobio</name>
    <name type="common">Frogmouth</name>
    <name type="synonym">Aphritis gobio</name>
    <dbReference type="NCBI Taxonomy" id="56716"/>
    <lineage>
        <taxon>Eukaryota</taxon>
        <taxon>Metazoa</taxon>
        <taxon>Chordata</taxon>
        <taxon>Craniata</taxon>
        <taxon>Vertebrata</taxon>
        <taxon>Euteleostomi</taxon>
        <taxon>Actinopterygii</taxon>
        <taxon>Neopterygii</taxon>
        <taxon>Teleostei</taxon>
        <taxon>Neoteleostei</taxon>
        <taxon>Acanthomorphata</taxon>
        <taxon>Eupercaria</taxon>
        <taxon>Perciformes</taxon>
        <taxon>Notothenioidei</taxon>
        <taxon>Bovichtidae</taxon>
        <taxon>Cottoperca</taxon>
    </lineage>
</organism>
<keyword evidence="4 7" id="KW-0862">Zinc</keyword>
<evidence type="ECO:0000256" key="6">
    <source>
        <dbReference type="ARBA" id="ARBA00023239"/>
    </source>
</evidence>
<keyword evidence="6 7" id="KW-0456">Lyase</keyword>
<keyword evidence="5" id="KW-0325">Glycoprotein</keyword>
<feature type="domain" description="Alpha-carbonic anhydrase" evidence="8">
    <location>
        <begin position="15"/>
        <end position="268"/>
    </location>
</feature>
<comment type="similarity">
    <text evidence="1 7">Belongs to the alpha-carbonic anhydrase family.</text>
</comment>
<dbReference type="EC" id="4.2.1.1" evidence="2 7"/>
<comment type="function">
    <text evidence="7">Reversible hydration of carbon dioxide.</text>
</comment>
<gene>
    <name evidence="10" type="primary">LOC115024781</name>
</gene>